<feature type="transmembrane region" description="Helical" evidence="1">
    <location>
        <begin position="28"/>
        <end position="47"/>
    </location>
</feature>
<gene>
    <name evidence="2" type="ORF">MNV_1100008</name>
</gene>
<feature type="transmembrane region" description="Helical" evidence="1">
    <location>
        <begin position="79"/>
        <end position="98"/>
    </location>
</feature>
<accession>A0A284VJ09</accession>
<evidence type="ECO:0000256" key="1">
    <source>
        <dbReference type="SAM" id="Phobius"/>
    </source>
</evidence>
<proteinExistence type="predicted"/>
<protein>
    <submittedName>
        <fullName evidence="2">Uncharacterized protein</fullName>
    </submittedName>
</protein>
<dbReference type="Proteomes" id="UP000218615">
    <property type="component" value="Unassembled WGS sequence"/>
</dbReference>
<name>A0A284VJ09_9EURY</name>
<dbReference type="EMBL" id="FZMP01000014">
    <property type="protein sequence ID" value="SNQ59231.1"/>
    <property type="molecule type" value="Genomic_DNA"/>
</dbReference>
<keyword evidence="1" id="KW-0472">Membrane</keyword>
<keyword evidence="1" id="KW-0812">Transmembrane</keyword>
<evidence type="ECO:0000313" key="3">
    <source>
        <dbReference type="Proteomes" id="UP000218615"/>
    </source>
</evidence>
<sequence length="105" mass="11502">MSFLLDPPSLILLGFLIGRFIGNRSVRLIIASAVVLVFIFVSALLYLDILPWWSGGWINGSDWMLNSGLGTDLKKEDGMGVLAIIMFAAYPLWLKLGLDTGSRGD</sequence>
<evidence type="ECO:0000313" key="2">
    <source>
        <dbReference type="EMBL" id="SNQ59231.1"/>
    </source>
</evidence>
<dbReference type="AlphaFoldDB" id="A0A284VJ09"/>
<keyword evidence="3" id="KW-1185">Reference proteome</keyword>
<dbReference type="RefSeq" id="WP_096203639.1">
    <property type="nucleotide sequence ID" value="NZ_FZMP01000014.1"/>
</dbReference>
<reference evidence="3" key="1">
    <citation type="submission" date="2017-06" db="EMBL/GenBank/DDBJ databases">
        <authorList>
            <person name="Cremers G."/>
        </authorList>
    </citation>
    <scope>NUCLEOTIDE SEQUENCE [LARGE SCALE GENOMIC DNA]</scope>
</reference>
<dbReference type="OrthoDB" id="320816at2157"/>
<organism evidence="2 3">
    <name type="scientific">Candidatus Methanoperedens nitratireducens</name>
    <dbReference type="NCBI Taxonomy" id="1392998"/>
    <lineage>
        <taxon>Archaea</taxon>
        <taxon>Methanobacteriati</taxon>
        <taxon>Methanobacteriota</taxon>
        <taxon>Stenosarchaea group</taxon>
        <taxon>Methanomicrobia</taxon>
        <taxon>Methanosarcinales</taxon>
        <taxon>ANME-2 cluster</taxon>
        <taxon>Candidatus Methanoperedentaceae</taxon>
        <taxon>Candidatus Methanoperedens</taxon>
    </lineage>
</organism>
<keyword evidence="1" id="KW-1133">Transmembrane helix</keyword>